<organism evidence="1 2">
    <name type="scientific">Vespula maculifrons</name>
    <name type="common">Eastern yellow jacket</name>
    <name type="synonym">Wasp</name>
    <dbReference type="NCBI Taxonomy" id="7453"/>
    <lineage>
        <taxon>Eukaryota</taxon>
        <taxon>Metazoa</taxon>
        <taxon>Ecdysozoa</taxon>
        <taxon>Arthropoda</taxon>
        <taxon>Hexapoda</taxon>
        <taxon>Insecta</taxon>
        <taxon>Pterygota</taxon>
        <taxon>Neoptera</taxon>
        <taxon>Endopterygota</taxon>
        <taxon>Hymenoptera</taxon>
        <taxon>Apocrita</taxon>
        <taxon>Aculeata</taxon>
        <taxon>Vespoidea</taxon>
        <taxon>Vespidae</taxon>
        <taxon>Vespinae</taxon>
        <taxon>Vespula</taxon>
    </lineage>
</organism>
<accession>A0ABD2BZJ5</accession>
<comment type="caution">
    <text evidence="1">The sequence shown here is derived from an EMBL/GenBank/DDBJ whole genome shotgun (WGS) entry which is preliminary data.</text>
</comment>
<evidence type="ECO:0000313" key="1">
    <source>
        <dbReference type="EMBL" id="KAL2738165.1"/>
    </source>
</evidence>
<proteinExistence type="predicted"/>
<sequence>MNELEGDGINLPDVISLEIRKQLQHKTKRTDHFVLKIMTPKISRSATIRKMANVYPQKMNSNNSSFILMNI</sequence>
<reference evidence="1 2" key="1">
    <citation type="journal article" date="2024" name="Ann. Entomol. Soc. Am.">
        <title>Genomic analyses of the southern and eastern yellowjacket wasps (Hymenoptera: Vespidae) reveal evolutionary signatures of social life.</title>
        <authorList>
            <person name="Catto M.A."/>
            <person name="Caine P.B."/>
            <person name="Orr S.E."/>
            <person name="Hunt B.G."/>
            <person name="Goodisman M.A.D."/>
        </authorList>
    </citation>
    <scope>NUCLEOTIDE SEQUENCE [LARGE SCALE GENOMIC DNA]</scope>
    <source>
        <strain evidence="1">232</strain>
        <tissue evidence="1">Head and thorax</tissue>
    </source>
</reference>
<keyword evidence="2" id="KW-1185">Reference proteome</keyword>
<evidence type="ECO:0000313" key="2">
    <source>
        <dbReference type="Proteomes" id="UP001607303"/>
    </source>
</evidence>
<dbReference type="AlphaFoldDB" id="A0ABD2BZJ5"/>
<dbReference type="EMBL" id="JAYRBN010000063">
    <property type="protein sequence ID" value="KAL2738165.1"/>
    <property type="molecule type" value="Genomic_DNA"/>
</dbReference>
<dbReference type="Proteomes" id="UP001607303">
    <property type="component" value="Unassembled WGS sequence"/>
</dbReference>
<gene>
    <name evidence="1" type="ORF">V1477_011524</name>
</gene>
<protein>
    <submittedName>
        <fullName evidence="1">Uncharacterized protein</fullName>
    </submittedName>
</protein>
<name>A0ABD2BZJ5_VESMC</name>